<accession>A0A1X7UDJ4</accession>
<dbReference type="InterPro" id="IPR039156">
    <property type="entry name" value="PHAF1/BROMI"/>
</dbReference>
<organism evidence="2">
    <name type="scientific">Amphimedon queenslandica</name>
    <name type="common">Sponge</name>
    <dbReference type="NCBI Taxonomy" id="400682"/>
    <lineage>
        <taxon>Eukaryota</taxon>
        <taxon>Metazoa</taxon>
        <taxon>Porifera</taxon>
        <taxon>Demospongiae</taxon>
        <taxon>Heteroscleromorpha</taxon>
        <taxon>Haplosclerida</taxon>
        <taxon>Niphatidae</taxon>
        <taxon>Amphimedon</taxon>
    </lineage>
</organism>
<dbReference type="GO" id="GO:0043001">
    <property type="term" value="P:Golgi to plasma membrane protein transport"/>
    <property type="evidence" value="ECO:0007669"/>
    <property type="project" value="TreeGrafter"/>
</dbReference>
<protein>
    <submittedName>
        <fullName evidence="2">Uncharacterized protein</fullName>
    </submittedName>
</protein>
<dbReference type="InterPro" id="IPR005373">
    <property type="entry name" value="PHAF1"/>
</dbReference>
<sequence length="420" mass="47491">MLELEVIPERGLTNGRLELILGMPLGDCIEVLKSSYSTVKDVQLTYNEEQPLDKEIVLDLTNDGVKLIFDQKFQRLKIIEIYDTKRITLKYCNNVFSAPGTVPTLELIRQCFGPTRAGDRNVRQQLFLLLFRGILFVFPLWSAGSSSPIFDADGLEFSEPSVEGSLVLSKLSIFSGSNPLEAVSPPIPIEYCQGHCFAKCIEGVRNEGSNAVTSLRVKILETSEDLLQSAPDSSIKQLERTISFRDSPQDVMSSLGAPDKIFYKDEDKMRIHSQSQNKLPTSKTSDYFFNYFTLGLDILFDGTSHQVKKFILHTNYPGHYDFNVYHRCHFSISFPISSYSHNASNDSLSQTISVTTFTKWSEVVDYVFQDKPEKPVVLSRSSSTNNTNPFGYTFCYNHHNIIFEVMKNSHIASVIIYSPQ</sequence>
<keyword evidence="3" id="KW-1185">Reference proteome</keyword>
<dbReference type="EnsemblMetazoa" id="Aqu2.1.26024_001">
    <property type="protein sequence ID" value="Aqu2.1.26024_001"/>
    <property type="gene ID" value="Aqu2.1.26024"/>
</dbReference>
<reference evidence="3" key="1">
    <citation type="journal article" date="2010" name="Nature">
        <title>The Amphimedon queenslandica genome and the evolution of animal complexity.</title>
        <authorList>
            <person name="Srivastava M."/>
            <person name="Simakov O."/>
            <person name="Chapman J."/>
            <person name="Fahey B."/>
            <person name="Gauthier M.E."/>
            <person name="Mitros T."/>
            <person name="Richards G.S."/>
            <person name="Conaco C."/>
            <person name="Dacre M."/>
            <person name="Hellsten U."/>
            <person name="Larroux C."/>
            <person name="Putnam N.H."/>
            <person name="Stanke M."/>
            <person name="Adamska M."/>
            <person name="Darling A."/>
            <person name="Degnan S.M."/>
            <person name="Oakley T.H."/>
            <person name="Plachetzki D.C."/>
            <person name="Zhai Y."/>
            <person name="Adamski M."/>
            <person name="Calcino A."/>
            <person name="Cummins S.F."/>
            <person name="Goodstein D.M."/>
            <person name="Harris C."/>
            <person name="Jackson D.J."/>
            <person name="Leys S.P."/>
            <person name="Shu S."/>
            <person name="Woodcroft B.J."/>
            <person name="Vervoort M."/>
            <person name="Kosik K.S."/>
            <person name="Manning G."/>
            <person name="Degnan B.M."/>
            <person name="Rokhsar D.S."/>
        </authorList>
    </citation>
    <scope>NUCLEOTIDE SEQUENCE [LARGE SCALE GENOMIC DNA]</scope>
</reference>
<dbReference type="PANTHER" id="PTHR13465:SF2">
    <property type="entry name" value="PHAGOSOME ASSEMBLY FACTOR 1"/>
    <property type="match status" value="1"/>
</dbReference>
<reference evidence="2" key="2">
    <citation type="submission" date="2017-05" db="UniProtKB">
        <authorList>
            <consortium name="EnsemblMetazoa"/>
        </authorList>
    </citation>
    <scope>IDENTIFICATION</scope>
</reference>
<name>A0A1X7UDJ4_AMPQE</name>
<dbReference type="Proteomes" id="UP000007879">
    <property type="component" value="Unassembled WGS sequence"/>
</dbReference>
<dbReference type="InParanoid" id="A0A1X7UDJ4"/>
<dbReference type="AlphaFoldDB" id="A0A1X7UDJ4"/>
<evidence type="ECO:0000313" key="3">
    <source>
        <dbReference type="Proteomes" id="UP000007879"/>
    </source>
</evidence>
<dbReference type="OrthoDB" id="411211at2759"/>
<dbReference type="Pfam" id="PF03676">
    <property type="entry name" value="PHAF1"/>
    <property type="match status" value="1"/>
</dbReference>
<dbReference type="PANTHER" id="PTHR13465">
    <property type="entry name" value="UPF0183 PROTEIN"/>
    <property type="match status" value="1"/>
</dbReference>
<dbReference type="KEGG" id="aqu:100640630"/>
<dbReference type="STRING" id="400682.A0A1X7UDJ4"/>
<evidence type="ECO:0000256" key="1">
    <source>
        <dbReference type="ARBA" id="ARBA00024339"/>
    </source>
</evidence>
<evidence type="ECO:0000313" key="2">
    <source>
        <dbReference type="EnsemblMetazoa" id="Aqu2.1.26024_001"/>
    </source>
</evidence>
<dbReference type="GO" id="GO:0005802">
    <property type="term" value="C:trans-Golgi network"/>
    <property type="evidence" value="ECO:0007669"/>
    <property type="project" value="TreeGrafter"/>
</dbReference>
<gene>
    <name evidence="2" type="primary">100640630</name>
</gene>
<comment type="similarity">
    <text evidence="1">Belongs to the PHAF1 family.</text>
</comment>
<proteinExistence type="inferred from homology"/>
<dbReference type="eggNOG" id="KOG2819">
    <property type="taxonomic scope" value="Eukaryota"/>
</dbReference>
<dbReference type="EnsemblMetazoa" id="XM_003388184.3">
    <property type="protein sequence ID" value="XP_003388232.1"/>
    <property type="gene ID" value="LOC100640630"/>
</dbReference>